<dbReference type="Proteomes" id="UP000637239">
    <property type="component" value="Chromosome 7"/>
</dbReference>
<evidence type="ECO:0000259" key="1">
    <source>
        <dbReference type="Pfam" id="PF00501"/>
    </source>
</evidence>
<evidence type="ECO:0000313" key="3">
    <source>
        <dbReference type="EMBL" id="BCR91785.1"/>
    </source>
</evidence>
<dbReference type="Gene3D" id="3.40.50.12780">
    <property type="entry name" value="N-terminal domain of ligase-like"/>
    <property type="match status" value="1"/>
</dbReference>
<protein>
    <recommendedName>
        <fullName evidence="5">AMP-binding enzyme</fullName>
    </recommendedName>
</protein>
<reference evidence="3" key="2">
    <citation type="submission" date="2021-02" db="EMBL/GenBank/DDBJ databases">
        <title>Aspergillus chevalieri M1 genome sequence.</title>
        <authorList>
            <person name="Kadooka C."/>
            <person name="Mori K."/>
            <person name="Futagami T."/>
        </authorList>
    </citation>
    <scope>NUCLEOTIDE SEQUENCE</scope>
    <source>
        <strain evidence="3">M1</strain>
    </source>
</reference>
<dbReference type="EMBL" id="AP024422">
    <property type="protein sequence ID" value="BCR91785.1"/>
    <property type="molecule type" value="Genomic_DNA"/>
</dbReference>
<dbReference type="InterPro" id="IPR000873">
    <property type="entry name" value="AMP-dep_synth/lig_dom"/>
</dbReference>
<dbReference type="KEGG" id="ache:ACHE_70628A"/>
<evidence type="ECO:0000259" key="2">
    <source>
        <dbReference type="Pfam" id="PF13193"/>
    </source>
</evidence>
<evidence type="ECO:0008006" key="5">
    <source>
        <dbReference type="Google" id="ProtNLM"/>
    </source>
</evidence>
<dbReference type="InterPro" id="IPR045851">
    <property type="entry name" value="AMP-bd_C_sf"/>
</dbReference>
<organism evidence="3 4">
    <name type="scientific">Aspergillus chevalieri</name>
    <name type="common">Eurotium chevalieri</name>
    <dbReference type="NCBI Taxonomy" id="182096"/>
    <lineage>
        <taxon>Eukaryota</taxon>
        <taxon>Fungi</taxon>
        <taxon>Dikarya</taxon>
        <taxon>Ascomycota</taxon>
        <taxon>Pezizomycotina</taxon>
        <taxon>Eurotiomycetes</taxon>
        <taxon>Eurotiomycetidae</taxon>
        <taxon>Eurotiales</taxon>
        <taxon>Aspergillaceae</taxon>
        <taxon>Aspergillus</taxon>
        <taxon>Aspergillus subgen. Aspergillus</taxon>
    </lineage>
</organism>
<feature type="domain" description="AMP-binding enzyme C-terminal" evidence="2">
    <location>
        <begin position="515"/>
        <end position="597"/>
    </location>
</feature>
<dbReference type="SUPFAM" id="SSF56801">
    <property type="entry name" value="Acetyl-CoA synthetase-like"/>
    <property type="match status" value="1"/>
</dbReference>
<gene>
    <name evidence="3" type="ORF">ACHE_70628A</name>
</gene>
<name>A0A7R7VVY1_ASPCH</name>
<accession>A0A7R7VVY1</accession>
<dbReference type="CDD" id="cd05941">
    <property type="entry name" value="MCS"/>
    <property type="match status" value="1"/>
</dbReference>
<dbReference type="GeneID" id="66986143"/>
<dbReference type="Pfam" id="PF00501">
    <property type="entry name" value="AMP-binding"/>
    <property type="match status" value="1"/>
</dbReference>
<dbReference type="InterPro" id="IPR042099">
    <property type="entry name" value="ANL_N_sf"/>
</dbReference>
<dbReference type="GO" id="GO:0006631">
    <property type="term" value="P:fatty acid metabolic process"/>
    <property type="evidence" value="ECO:0007669"/>
    <property type="project" value="TreeGrafter"/>
</dbReference>
<dbReference type="RefSeq" id="XP_043140307.1">
    <property type="nucleotide sequence ID" value="XM_043282982.1"/>
</dbReference>
<dbReference type="AlphaFoldDB" id="A0A7R7VVY1"/>
<keyword evidence="4" id="KW-1185">Reference proteome</keyword>
<dbReference type="Pfam" id="PF13193">
    <property type="entry name" value="AMP-binding_C"/>
    <property type="match status" value="1"/>
</dbReference>
<sequence length="610" mass="66093">MPSTTLLSLSRGIRRLNANYIASYPYPCLTATSRATARTLSTLPNIPLFRALKNHDPTSQAVIHSASSRSFTYGNLLADVLAAKEKLRIKSGSGSLAGERVAFLAENSYDYVVTLLSILAHDAIALPLSPGFPVGELKYIMDNSGASVLLATERYGDKAREVLGAGLDNQIVLDVREKILHGGSVSEKVSLEEFGQGLKGGMMLYTSGTTNRPKGVLIPQSALTAQAESLIQAWKYTSNDRLLHLLPLHHIHGTVNAIVTPVLAGSSIEFMYPFNPATVWNRLAAPFFPNTTAHKNPPTRQEITFLTAVPTIYTKLLSTFASLHPETQSAAQKAISPQILRLNISGSAALPTPVKQAWQELSGGNVLLERYGMTEVGMAISCGLKFGDRVDGSVGWALPSVEARLVDTDTNEVIRPGEEIDPVTGREREGEIQLRGPCLFKEYWGNEPATTEAFVPGDDGKGKWFKTGDVAARRDIRAAGKGGSGEWARGPMYFILGRRSVDIIKTGGEKVSALEVERELLSLPQITETAVLALPSEQWGQKVAAVVVLHPDAGASGKKGKWGVMDMRRALKDRLAAYKIPVEMRVVDAIPRNAMGKVNKKMLIREVFSA</sequence>
<proteinExistence type="predicted"/>
<dbReference type="PANTHER" id="PTHR43201">
    <property type="entry name" value="ACYL-COA SYNTHETASE"/>
    <property type="match status" value="1"/>
</dbReference>
<evidence type="ECO:0000313" key="4">
    <source>
        <dbReference type="Proteomes" id="UP000637239"/>
    </source>
</evidence>
<reference evidence="3" key="1">
    <citation type="submission" date="2021-01" db="EMBL/GenBank/DDBJ databases">
        <authorList>
            <consortium name="Aspergillus chevalieri M1 genome sequencing consortium"/>
            <person name="Kazuki M."/>
            <person name="Futagami T."/>
        </authorList>
    </citation>
    <scope>NUCLEOTIDE SEQUENCE</scope>
    <source>
        <strain evidence="3">M1</strain>
    </source>
</reference>
<dbReference type="PANTHER" id="PTHR43201:SF28">
    <property type="entry name" value="ENZYME, PUTATIVE (AFU_ORTHOLOGUE AFUA_7G01530)-RELATED"/>
    <property type="match status" value="1"/>
</dbReference>
<feature type="domain" description="AMP-dependent synthetase/ligase" evidence="1">
    <location>
        <begin position="56"/>
        <end position="444"/>
    </location>
</feature>
<dbReference type="InterPro" id="IPR025110">
    <property type="entry name" value="AMP-bd_C"/>
</dbReference>
<dbReference type="GO" id="GO:0031956">
    <property type="term" value="F:medium-chain fatty acid-CoA ligase activity"/>
    <property type="evidence" value="ECO:0007669"/>
    <property type="project" value="TreeGrafter"/>
</dbReference>
<dbReference type="Gene3D" id="3.30.300.30">
    <property type="match status" value="1"/>
</dbReference>